<dbReference type="SUPFAM" id="SSF51197">
    <property type="entry name" value="Clavaminate synthase-like"/>
    <property type="match status" value="1"/>
</dbReference>
<keyword evidence="6" id="KW-0560">Oxidoreductase</keyword>
<dbReference type="OrthoDB" id="47172at2759"/>
<name>A0A3L6QT61_PANMI</name>
<comment type="similarity">
    <text evidence="3">Belongs to the JARID1 histone demethylase family.</text>
</comment>
<dbReference type="GO" id="GO:0005634">
    <property type="term" value="C:nucleus"/>
    <property type="evidence" value="ECO:0007669"/>
    <property type="project" value="UniProtKB-SubCell"/>
</dbReference>
<reference evidence="11" key="1">
    <citation type="journal article" date="2019" name="Nat. Commun.">
        <title>The genome of broomcorn millet.</title>
        <authorList>
            <person name="Zou C."/>
            <person name="Miki D."/>
            <person name="Li D."/>
            <person name="Tang Q."/>
            <person name="Xiao L."/>
            <person name="Rajput S."/>
            <person name="Deng P."/>
            <person name="Jia W."/>
            <person name="Huang R."/>
            <person name="Zhang M."/>
            <person name="Sun Y."/>
            <person name="Hu J."/>
            <person name="Fu X."/>
            <person name="Schnable P.S."/>
            <person name="Li F."/>
            <person name="Zhang H."/>
            <person name="Feng B."/>
            <person name="Zhu X."/>
            <person name="Liu R."/>
            <person name="Schnable J.C."/>
            <person name="Zhu J.-K."/>
            <person name="Zhang H."/>
        </authorList>
    </citation>
    <scope>NUCLEOTIDE SEQUENCE [LARGE SCALE GENOMIC DNA]</scope>
</reference>
<organism evidence="10 11">
    <name type="scientific">Panicum miliaceum</name>
    <name type="common">Proso millet</name>
    <name type="synonym">Broomcorn millet</name>
    <dbReference type="NCBI Taxonomy" id="4540"/>
    <lineage>
        <taxon>Eukaryota</taxon>
        <taxon>Viridiplantae</taxon>
        <taxon>Streptophyta</taxon>
        <taxon>Embryophyta</taxon>
        <taxon>Tracheophyta</taxon>
        <taxon>Spermatophyta</taxon>
        <taxon>Magnoliopsida</taxon>
        <taxon>Liliopsida</taxon>
        <taxon>Poales</taxon>
        <taxon>Poaceae</taxon>
        <taxon>PACMAD clade</taxon>
        <taxon>Panicoideae</taxon>
        <taxon>Panicodae</taxon>
        <taxon>Paniceae</taxon>
        <taxon>Panicinae</taxon>
        <taxon>Panicum</taxon>
        <taxon>Panicum sect. Panicum</taxon>
    </lineage>
</organism>
<dbReference type="InterPro" id="IPR041667">
    <property type="entry name" value="Cupin_8"/>
</dbReference>
<evidence type="ECO:0000256" key="7">
    <source>
        <dbReference type="ARBA" id="ARBA00023004"/>
    </source>
</evidence>
<keyword evidence="11" id="KW-1185">Reference proteome</keyword>
<evidence type="ECO:0000256" key="3">
    <source>
        <dbReference type="ARBA" id="ARBA00006801"/>
    </source>
</evidence>
<dbReference type="EMBL" id="PQIB02000011">
    <property type="protein sequence ID" value="RLM86454.1"/>
    <property type="molecule type" value="Genomic_DNA"/>
</dbReference>
<comment type="cofactor">
    <cofactor evidence="1">
        <name>Fe(2+)</name>
        <dbReference type="ChEBI" id="CHEBI:29033"/>
    </cofactor>
</comment>
<dbReference type="AlphaFoldDB" id="A0A3L6QT61"/>
<dbReference type="GO" id="GO:0046872">
    <property type="term" value="F:metal ion binding"/>
    <property type="evidence" value="ECO:0007669"/>
    <property type="project" value="UniProtKB-KW"/>
</dbReference>
<dbReference type="GO" id="GO:0051213">
    <property type="term" value="F:dioxygenase activity"/>
    <property type="evidence" value="ECO:0007669"/>
    <property type="project" value="UniProtKB-KW"/>
</dbReference>
<evidence type="ECO:0000256" key="1">
    <source>
        <dbReference type="ARBA" id="ARBA00001954"/>
    </source>
</evidence>
<dbReference type="Pfam" id="PF24472">
    <property type="entry name" value="ARM_KDM8_N"/>
    <property type="match status" value="1"/>
</dbReference>
<dbReference type="InterPro" id="IPR003347">
    <property type="entry name" value="JmjC_dom"/>
</dbReference>
<accession>A0A3L6QT61</accession>
<sequence>MAAAAAGEGEAERVAALLREITGEGGFAFVASAEKAAAGAGDLRAAEAAREMAWEQLHSGPWSEVGAAWRDAYALACLHVARLRAGGDRAAALKALDMGLIMGGNLLRADLEAALARISAEPCGGEDGAVAVDEEDQRWREGLDRNRDIADALTILPAKSLSCKKVERLSHISLEEFICNYFLHESPVIISGAIDHWPARTKWKDIKYLKKIAGDRTVPVEELITFSQFLERMWSTDCPSNLTYLAQHPLFEQVLGRKYIRLYPASISEELYPHTETMLSNTSQVDLDNIDLKEFPRAENLEFMDCILEDGELLYIPPKWWHYVRSLSTSFSASPVIVRGMARMGNFPRLCPPCVAAAAGPPASHSREWRHGKEAARARPCLPCPADASAALRAACPPWRGTARRGTTVLTAPSIWCCDSTRCGDADACVRVPYGAVALVTRSSAAPPLGFSPALSHLSFLRLQAQGATASLRAKQEGLQWVVRSRCSCS</sequence>
<dbReference type="STRING" id="4540.A0A3L6QT61"/>
<dbReference type="PANTHER" id="PTHR12461">
    <property type="entry name" value="HYPOXIA-INDUCIBLE FACTOR 1 ALPHA INHIBITOR-RELATED"/>
    <property type="match status" value="1"/>
</dbReference>
<keyword evidence="7" id="KW-0408">Iron</keyword>
<dbReference type="GO" id="GO:0008168">
    <property type="term" value="F:methyltransferase activity"/>
    <property type="evidence" value="ECO:0007669"/>
    <property type="project" value="UniProtKB-KW"/>
</dbReference>
<evidence type="ECO:0000256" key="5">
    <source>
        <dbReference type="ARBA" id="ARBA00022964"/>
    </source>
</evidence>
<dbReference type="PANTHER" id="PTHR12461:SF105">
    <property type="entry name" value="HYPOXIA-INDUCIBLE FACTOR 1-ALPHA INHIBITOR"/>
    <property type="match status" value="1"/>
</dbReference>
<keyword evidence="4" id="KW-0479">Metal-binding</keyword>
<dbReference type="PROSITE" id="PS51184">
    <property type="entry name" value="JMJC"/>
    <property type="match status" value="1"/>
</dbReference>
<dbReference type="Pfam" id="PF13621">
    <property type="entry name" value="Cupin_8"/>
    <property type="match status" value="2"/>
</dbReference>
<evidence type="ECO:0000259" key="9">
    <source>
        <dbReference type="PROSITE" id="PS51184"/>
    </source>
</evidence>
<dbReference type="Gene3D" id="2.60.120.650">
    <property type="entry name" value="Cupin"/>
    <property type="match status" value="2"/>
</dbReference>
<dbReference type="Proteomes" id="UP000275267">
    <property type="component" value="Unassembled WGS sequence"/>
</dbReference>
<evidence type="ECO:0000313" key="11">
    <source>
        <dbReference type="Proteomes" id="UP000275267"/>
    </source>
</evidence>
<proteinExistence type="inferred from homology"/>
<dbReference type="InterPro" id="IPR056520">
    <property type="entry name" value="ARM_KDM8_N"/>
</dbReference>
<comment type="subcellular location">
    <subcellularLocation>
        <location evidence="2">Nucleus</location>
    </subcellularLocation>
</comment>
<gene>
    <name evidence="10" type="ORF">C2845_PM04G19810</name>
</gene>
<evidence type="ECO:0000256" key="6">
    <source>
        <dbReference type="ARBA" id="ARBA00023002"/>
    </source>
</evidence>
<keyword evidence="5" id="KW-0223">Dioxygenase</keyword>
<keyword evidence="8" id="KW-0539">Nucleus</keyword>
<evidence type="ECO:0000313" key="10">
    <source>
        <dbReference type="EMBL" id="RLM86454.1"/>
    </source>
</evidence>
<dbReference type="GO" id="GO:0032259">
    <property type="term" value="P:methylation"/>
    <property type="evidence" value="ECO:0007669"/>
    <property type="project" value="UniProtKB-KW"/>
</dbReference>
<evidence type="ECO:0000256" key="4">
    <source>
        <dbReference type="ARBA" id="ARBA00022723"/>
    </source>
</evidence>
<evidence type="ECO:0000256" key="8">
    <source>
        <dbReference type="ARBA" id="ARBA00023242"/>
    </source>
</evidence>
<feature type="domain" description="JmjC" evidence="9">
    <location>
        <begin position="207"/>
        <end position="358"/>
    </location>
</feature>
<comment type="caution">
    <text evidence="10">The sequence shown here is derived from an EMBL/GenBank/DDBJ whole genome shotgun (WGS) entry which is preliminary data.</text>
</comment>
<protein>
    <submittedName>
        <fullName evidence="10">Lysine-specific demethylase JMJD5 isoform X2</fullName>
    </submittedName>
</protein>
<evidence type="ECO:0000256" key="2">
    <source>
        <dbReference type="ARBA" id="ARBA00004123"/>
    </source>
</evidence>